<evidence type="ECO:0000313" key="1">
    <source>
        <dbReference type="EMBL" id="MFC5895207.1"/>
    </source>
</evidence>
<evidence type="ECO:0008006" key="3">
    <source>
        <dbReference type="Google" id="ProtNLM"/>
    </source>
</evidence>
<evidence type="ECO:0000313" key="2">
    <source>
        <dbReference type="Proteomes" id="UP001596241"/>
    </source>
</evidence>
<protein>
    <recommendedName>
        <fullName evidence="3">PilZ domain-containing protein</fullName>
    </recommendedName>
</protein>
<gene>
    <name evidence="1" type="ORF">ACFP3M_20630</name>
</gene>
<comment type="caution">
    <text evidence="1">The sequence shown here is derived from an EMBL/GenBank/DDBJ whole genome shotgun (WGS) entry which is preliminary data.</text>
</comment>
<reference evidence="2" key="1">
    <citation type="journal article" date="2019" name="Int. J. Syst. Evol. Microbiol.">
        <title>The Global Catalogue of Microorganisms (GCM) 10K type strain sequencing project: providing services to taxonomists for standard genome sequencing and annotation.</title>
        <authorList>
            <consortium name="The Broad Institute Genomics Platform"/>
            <consortium name="The Broad Institute Genome Sequencing Center for Infectious Disease"/>
            <person name="Wu L."/>
            <person name="Ma J."/>
        </authorList>
    </citation>
    <scope>NUCLEOTIDE SEQUENCE [LARGE SCALE GENOMIC DNA]</scope>
    <source>
        <strain evidence="2">CGMCC 1.15809</strain>
    </source>
</reference>
<dbReference type="EMBL" id="JBHSPW010000009">
    <property type="protein sequence ID" value="MFC5895207.1"/>
    <property type="molecule type" value="Genomic_DNA"/>
</dbReference>
<organism evidence="1 2">
    <name type="scientific">Streptomyces ramulosus</name>
    <dbReference type="NCBI Taxonomy" id="47762"/>
    <lineage>
        <taxon>Bacteria</taxon>
        <taxon>Bacillati</taxon>
        <taxon>Actinomycetota</taxon>
        <taxon>Actinomycetes</taxon>
        <taxon>Kitasatosporales</taxon>
        <taxon>Streptomycetaceae</taxon>
        <taxon>Streptomyces</taxon>
    </lineage>
</organism>
<dbReference type="RefSeq" id="WP_345077945.1">
    <property type="nucleotide sequence ID" value="NZ_BAAAWG010000002.1"/>
</dbReference>
<name>A0ABW1FL83_9ACTN</name>
<sequence>MSFPLGKLLELDVNKTQSPGGQDKVVLTRDGDFQFFPSAGLITVRQGDELDLESEDVFVPFGDGDVELTLKAVNQPGHPISLGSIFLRRDEANVGELSKRFEGGGALYGLKYKVLP</sequence>
<keyword evidence="2" id="KW-1185">Reference proteome</keyword>
<dbReference type="Proteomes" id="UP001596241">
    <property type="component" value="Unassembled WGS sequence"/>
</dbReference>
<accession>A0ABW1FL83</accession>
<proteinExistence type="predicted"/>